<dbReference type="PANTHER" id="PTHR21503">
    <property type="entry name" value="F-BOX-CONTAINING HYPOTHETICAL PROTEIN C.ELEGANS"/>
    <property type="match status" value="1"/>
</dbReference>
<reference evidence="3" key="1">
    <citation type="submission" date="2016-11" db="UniProtKB">
        <authorList>
            <consortium name="WormBaseParasite"/>
        </authorList>
    </citation>
    <scope>IDENTIFICATION</scope>
</reference>
<evidence type="ECO:0000313" key="3">
    <source>
        <dbReference type="WBParaSite" id="Csp11.Scaffold629.g11754.t1"/>
    </source>
</evidence>
<dbReference type="WBParaSite" id="Csp11.Scaffold629.g11754.t1">
    <property type="protein sequence ID" value="Csp11.Scaffold629.g11754.t1"/>
    <property type="gene ID" value="Csp11.Scaffold629.g11754"/>
</dbReference>
<keyword evidence="2" id="KW-1185">Reference proteome</keyword>
<dbReference type="InterPro" id="IPR012885">
    <property type="entry name" value="F-box_Sdz-33"/>
</dbReference>
<dbReference type="PANTHER" id="PTHR21503:SF8">
    <property type="entry name" value="F-BOX ASSOCIATED DOMAIN-CONTAINING PROTEIN-RELATED"/>
    <property type="match status" value="1"/>
</dbReference>
<proteinExistence type="predicted"/>
<protein>
    <submittedName>
        <fullName evidence="3">FBA_2 domain-containing protein</fullName>
    </submittedName>
</protein>
<dbReference type="Pfam" id="PF07735">
    <property type="entry name" value="FBA_2"/>
    <property type="match status" value="1"/>
</dbReference>
<organism evidence="2 3">
    <name type="scientific">Caenorhabditis tropicalis</name>
    <dbReference type="NCBI Taxonomy" id="1561998"/>
    <lineage>
        <taxon>Eukaryota</taxon>
        <taxon>Metazoa</taxon>
        <taxon>Ecdysozoa</taxon>
        <taxon>Nematoda</taxon>
        <taxon>Chromadorea</taxon>
        <taxon>Rhabditida</taxon>
        <taxon>Rhabditina</taxon>
        <taxon>Rhabditomorpha</taxon>
        <taxon>Rhabditoidea</taxon>
        <taxon>Rhabditidae</taxon>
        <taxon>Peloderinae</taxon>
        <taxon>Caenorhabditis</taxon>
    </lineage>
</organism>
<name>A0A1I7TTY5_9PELO</name>
<evidence type="ECO:0000313" key="2">
    <source>
        <dbReference type="Proteomes" id="UP000095282"/>
    </source>
</evidence>
<evidence type="ECO:0000259" key="1">
    <source>
        <dbReference type="Pfam" id="PF07735"/>
    </source>
</evidence>
<dbReference type="eggNOG" id="ENOG502TK42">
    <property type="taxonomic scope" value="Eukaryota"/>
</dbReference>
<dbReference type="AlphaFoldDB" id="A0A1I7TTY5"/>
<feature type="domain" description="Sdz-33 F-box" evidence="1">
    <location>
        <begin position="93"/>
        <end position="144"/>
    </location>
</feature>
<accession>A0A1I7TTY5</accession>
<dbReference type="Proteomes" id="UP000095282">
    <property type="component" value="Unplaced"/>
</dbReference>
<sequence length="247" mass="29696">MDVFNCDFGIIYFELEPPQTNDQLIEIINWLNNTKKEIRAIDITLGYSPMLELFMNTFRRNISQLTIFHYDGRIEYDDVVYKHLNFEIKNSFYSHPFSLFNLDFLLSMDTEKILPYRSYFSARELNIFLRSWQEGKTNQKLKEIFFIIWPKADVKEILKGCRGELMDPRTTRLKFREVGSDNHREFWIYGGIYIRRNDGHLAVIGGCCCREGENVSEYNIEEYLKHVEDWNSENRTWYVEGFRIFTF</sequence>